<keyword evidence="3" id="KW-1185">Reference proteome</keyword>
<reference evidence="2 3" key="1">
    <citation type="submission" date="2019-03" db="EMBL/GenBank/DDBJ databases">
        <title>Genomic Encyclopedia of Type Strains, Phase IV (KMG-IV): sequencing the most valuable type-strain genomes for metagenomic binning, comparative biology and taxonomic classification.</title>
        <authorList>
            <person name="Goeker M."/>
        </authorList>
    </citation>
    <scope>NUCLEOTIDE SEQUENCE [LARGE SCALE GENOMIC DNA]</scope>
    <source>
        <strain evidence="2 3">DSM 13587</strain>
    </source>
</reference>
<protein>
    <submittedName>
        <fullName evidence="2">Uncharacterized protein</fullName>
    </submittedName>
</protein>
<keyword evidence="1" id="KW-1133">Transmembrane helix</keyword>
<evidence type="ECO:0000313" key="3">
    <source>
        <dbReference type="Proteomes" id="UP000295717"/>
    </source>
</evidence>
<evidence type="ECO:0000256" key="1">
    <source>
        <dbReference type="SAM" id="Phobius"/>
    </source>
</evidence>
<evidence type="ECO:0000313" key="2">
    <source>
        <dbReference type="EMBL" id="TCT23779.1"/>
    </source>
</evidence>
<proteinExistence type="predicted"/>
<organism evidence="2 3">
    <name type="scientific">Thiobaca trueperi</name>
    <dbReference type="NCBI Taxonomy" id="127458"/>
    <lineage>
        <taxon>Bacteria</taxon>
        <taxon>Pseudomonadati</taxon>
        <taxon>Pseudomonadota</taxon>
        <taxon>Gammaproteobacteria</taxon>
        <taxon>Chromatiales</taxon>
        <taxon>Chromatiaceae</taxon>
        <taxon>Thiobaca</taxon>
    </lineage>
</organism>
<accession>A0A4R3N9V1</accession>
<dbReference type="AlphaFoldDB" id="A0A4R3N9V1"/>
<dbReference type="Proteomes" id="UP000295717">
    <property type="component" value="Unassembled WGS sequence"/>
</dbReference>
<name>A0A4R3N9V1_9GAMM</name>
<keyword evidence="1" id="KW-0472">Membrane</keyword>
<dbReference type="EMBL" id="SMAO01000001">
    <property type="protein sequence ID" value="TCT23779.1"/>
    <property type="molecule type" value="Genomic_DNA"/>
</dbReference>
<dbReference type="RefSeq" id="WP_132974884.1">
    <property type="nucleotide sequence ID" value="NZ_SMAO01000001.1"/>
</dbReference>
<feature type="transmembrane region" description="Helical" evidence="1">
    <location>
        <begin position="21"/>
        <end position="42"/>
    </location>
</feature>
<comment type="caution">
    <text evidence="2">The sequence shown here is derived from an EMBL/GenBank/DDBJ whole genome shotgun (WGS) entry which is preliminary data.</text>
</comment>
<keyword evidence="1" id="KW-0812">Transmembrane</keyword>
<gene>
    <name evidence="2" type="ORF">EDC35_10192</name>
</gene>
<sequence length="62" mass="6336">MTRTQHTPPPPASRFPRIAPAMTTALLPQALIIGVMLGGFLWSGPTGPTVTGAPASISPAMP</sequence>